<accession>A0ABY2S1C4</accession>
<feature type="domain" description="LytR/CpsA/Psr regulator C-terminal" evidence="2">
    <location>
        <begin position="128"/>
        <end position="217"/>
    </location>
</feature>
<evidence type="ECO:0000313" key="4">
    <source>
        <dbReference type="Proteomes" id="UP000309992"/>
    </source>
</evidence>
<dbReference type="Proteomes" id="UP000309992">
    <property type="component" value="Unassembled WGS sequence"/>
</dbReference>
<reference evidence="3 4" key="1">
    <citation type="journal article" date="2015" name="Antonie Van Leeuwenhoek">
        <title>Prauserella endophytica sp. nov., an endophytic actinobacterium isolated from Tamarix taklamakanensis.</title>
        <authorList>
            <person name="Liu J.M."/>
            <person name="Habden X."/>
            <person name="Guo L."/>
            <person name="Tuo L."/>
            <person name="Jiang Z.K."/>
            <person name="Liu S.W."/>
            <person name="Liu X.F."/>
            <person name="Chen L."/>
            <person name="Li R.F."/>
            <person name="Zhang Y.Q."/>
            <person name="Sun C.H."/>
        </authorList>
    </citation>
    <scope>NUCLEOTIDE SEQUENCE [LARGE SCALE GENOMIC DNA]</scope>
    <source>
        <strain evidence="3 4">CGMCC 4.7182</strain>
    </source>
</reference>
<evidence type="ECO:0000313" key="3">
    <source>
        <dbReference type="EMBL" id="TKG68481.1"/>
    </source>
</evidence>
<feature type="region of interest" description="Disordered" evidence="1">
    <location>
        <begin position="37"/>
        <end position="119"/>
    </location>
</feature>
<dbReference type="RefSeq" id="WP_113645112.1">
    <property type="nucleotide sequence ID" value="NZ_SWMS01000012.1"/>
</dbReference>
<gene>
    <name evidence="3" type="ORF">FCN18_22325</name>
</gene>
<name>A0ABY2S1C4_9PSEU</name>
<keyword evidence="4" id="KW-1185">Reference proteome</keyword>
<dbReference type="EMBL" id="SWMS01000012">
    <property type="protein sequence ID" value="TKG68481.1"/>
    <property type="molecule type" value="Genomic_DNA"/>
</dbReference>
<evidence type="ECO:0000259" key="2">
    <source>
        <dbReference type="Pfam" id="PF13399"/>
    </source>
</evidence>
<protein>
    <submittedName>
        <fullName evidence="3">LytR family transcriptional regulator</fullName>
    </submittedName>
</protein>
<dbReference type="InterPro" id="IPR027381">
    <property type="entry name" value="LytR/CpsA/Psr_C"/>
</dbReference>
<feature type="compositionally biased region" description="Gly residues" evidence="1">
    <location>
        <begin position="98"/>
        <end position="115"/>
    </location>
</feature>
<organism evidence="3 4">
    <name type="scientific">Prauserella endophytica</name>
    <dbReference type="NCBI Taxonomy" id="1592324"/>
    <lineage>
        <taxon>Bacteria</taxon>
        <taxon>Bacillati</taxon>
        <taxon>Actinomycetota</taxon>
        <taxon>Actinomycetes</taxon>
        <taxon>Pseudonocardiales</taxon>
        <taxon>Pseudonocardiaceae</taxon>
        <taxon>Prauserella</taxon>
        <taxon>Prauserella coralliicola group</taxon>
    </lineage>
</organism>
<dbReference type="Gene3D" id="3.30.70.2390">
    <property type="match status" value="1"/>
</dbReference>
<sequence length="224" mass="22268">MSIFDGLSRPMRAAGLGLLAVALVAALVGGITLLTGNGEPDETAEPTTSQAQPSPTDGNGTSGPEPTSGQASPSTTTGQPSAPGSATSRPGGDTPAPGGNGDGADGDGDGTGNGQSGDDQQIAAQQSVGVRVYNNSNIKGLASQAADDFRSQGWNVVQVANYPSGIIPTSTAYYRPGTGEEEAARALAAAFGLRVEPRFDGIKDSSAGVIVIVTMDYQGASKGK</sequence>
<feature type="compositionally biased region" description="Polar residues" evidence="1">
    <location>
        <begin position="45"/>
        <end position="88"/>
    </location>
</feature>
<proteinExistence type="predicted"/>
<evidence type="ECO:0000256" key="1">
    <source>
        <dbReference type="SAM" id="MobiDB-lite"/>
    </source>
</evidence>
<dbReference type="Pfam" id="PF13399">
    <property type="entry name" value="LytR_C"/>
    <property type="match status" value="1"/>
</dbReference>
<comment type="caution">
    <text evidence="3">The sequence shown here is derived from an EMBL/GenBank/DDBJ whole genome shotgun (WGS) entry which is preliminary data.</text>
</comment>